<feature type="domain" description="DUF5107" evidence="5">
    <location>
        <begin position="53"/>
        <end position="356"/>
    </location>
</feature>
<dbReference type="InterPro" id="IPR033396">
    <property type="entry name" value="DUF5107"/>
</dbReference>
<evidence type="ECO:0000313" key="7">
    <source>
        <dbReference type="Proteomes" id="UP001168528"/>
    </source>
</evidence>
<dbReference type="SUPFAM" id="SSF48452">
    <property type="entry name" value="TPR-like"/>
    <property type="match status" value="3"/>
</dbReference>
<dbReference type="PROSITE" id="PS50005">
    <property type="entry name" value="TPR"/>
    <property type="match status" value="1"/>
</dbReference>
<accession>A0ABT8QYN1</accession>
<dbReference type="Pfam" id="PF13181">
    <property type="entry name" value="TPR_8"/>
    <property type="match status" value="1"/>
</dbReference>
<protein>
    <submittedName>
        <fullName evidence="6">DUF5107 domain-containing protein</fullName>
    </submittedName>
</protein>
<dbReference type="Pfam" id="PF13432">
    <property type="entry name" value="TPR_16"/>
    <property type="match status" value="2"/>
</dbReference>
<keyword evidence="2 3" id="KW-0802">TPR repeat</keyword>
<sequence>MRKIYLFSIIYYLLLTYSPPLLAQNASFREYTKAYKTYPFSDPNPIPNPNTLIYPYFRFDGYTDKPVNKEWKVVELENEYIKLTILPEIGGKIWAAYEKASGKSFFYDNQVVKFRDIAMRGPWTSGGLEANYGIIGHTPAVATPVDYLVKKNEDGSVSCFIGTLDLLTQTTWCQEINVAPDKAYFITRSFWYNSSPLEQPYYSWMNAGLKAAGNLQFIYPGTHYLGHEGQYEKWPVDEQGRDLSFYENNNFGTYKSYHVFGKYTDFFGGYWHDEDFGMGRYSTHDDKAGKKIWIWGLSREGMIWDKILTDTDGQYVEVQSGRLYNQAAPASSFTPFKNIDFTPYASEDWKEYWFPVKGTKGFVKANTYGALNLKKENNSLKVYFSPLQPIADTLKIVDNQKVIYTKVLTLKPLQLFSDSIAFTGNERNLVSSLGGNKLVYAANPQTDVLQRPMDFPKEFDWQSGYGLYIQGKELARHKQFGQAMQKLQASLQKEPHFGLALVEVAQLLYRNMQYQEALTYAKQALRLDTYDPAANYIYGLANAALQNTTDAKDGFDLAALSTEYRPQAYTQLSKLYFTEKNYTQAAEYARKSLEYTHNNLEAYQLLAVLHRLENKTKEATEYLDEISKIAPLNHFARLERYWLTKTEENKKLFTSLIRTELPHETYMELAIWYFHHGLFKESLAVLELAPSSPEIVYWQAFLQHKAGNQAAHELLKKANSLSPAMTFPYRSETADVLKWVLSQDKSWKPNYYLGLIHWNRQDTLRAKELLMACGTAPEFAPFYLARAELLGKNNPNQALTDFQKAEKLDPKNWRIGLLLSQFYAGQKNYTKAQQYAKRYYQLFPENYILGSQYAKTLLLTGDYKASLGVLNKLNILPYEGATEGRSLYREANLMLATQALRSGKAPEAIKFITQSREWKETLGAGKPYPEDIDERMEDYMEALSYEKLGKPDKARALYNKIVNFKKEGAAPNKLFTAFALQHLGKQTEARNLLEDWVKQSPESTLAKWCYAQFKGENPPVPAEISANENLRLLVAFCESLKKV</sequence>
<dbReference type="SMART" id="SM00028">
    <property type="entry name" value="TPR"/>
    <property type="match status" value="5"/>
</dbReference>
<reference evidence="6" key="1">
    <citation type="submission" date="2023-07" db="EMBL/GenBank/DDBJ databases">
        <title>The genome sequence of Rhodocytophaga aerolata KACC 12507.</title>
        <authorList>
            <person name="Zhang X."/>
        </authorList>
    </citation>
    <scope>NUCLEOTIDE SEQUENCE</scope>
    <source>
        <strain evidence="6">KACC 12507</strain>
    </source>
</reference>
<evidence type="ECO:0000313" key="6">
    <source>
        <dbReference type="EMBL" id="MDO1444952.1"/>
    </source>
</evidence>
<dbReference type="InterPro" id="IPR011990">
    <property type="entry name" value="TPR-like_helical_dom_sf"/>
</dbReference>
<feature type="signal peptide" evidence="4">
    <location>
        <begin position="1"/>
        <end position="23"/>
    </location>
</feature>
<evidence type="ECO:0000256" key="3">
    <source>
        <dbReference type="PROSITE-ProRule" id="PRU00339"/>
    </source>
</evidence>
<keyword evidence="7" id="KW-1185">Reference proteome</keyword>
<dbReference type="EMBL" id="JAUKPO010000001">
    <property type="protein sequence ID" value="MDO1444952.1"/>
    <property type="molecule type" value="Genomic_DNA"/>
</dbReference>
<dbReference type="InterPro" id="IPR050498">
    <property type="entry name" value="Ycf3"/>
</dbReference>
<dbReference type="Pfam" id="PF17128">
    <property type="entry name" value="DUF5107"/>
    <property type="match status" value="1"/>
</dbReference>
<name>A0ABT8QYN1_9BACT</name>
<dbReference type="Gene3D" id="1.25.40.10">
    <property type="entry name" value="Tetratricopeptide repeat domain"/>
    <property type="match status" value="3"/>
</dbReference>
<evidence type="ECO:0000256" key="1">
    <source>
        <dbReference type="ARBA" id="ARBA00022737"/>
    </source>
</evidence>
<proteinExistence type="predicted"/>
<dbReference type="PANTHER" id="PTHR44858:SF1">
    <property type="entry name" value="UDP-N-ACETYLGLUCOSAMINE--PEPTIDE N-ACETYLGLUCOSAMINYLTRANSFERASE SPINDLY-RELATED"/>
    <property type="match status" value="1"/>
</dbReference>
<dbReference type="Proteomes" id="UP001168528">
    <property type="component" value="Unassembled WGS sequence"/>
</dbReference>
<dbReference type="RefSeq" id="WP_302035753.1">
    <property type="nucleotide sequence ID" value="NZ_JAUKPO010000001.1"/>
</dbReference>
<evidence type="ECO:0000256" key="2">
    <source>
        <dbReference type="ARBA" id="ARBA00022803"/>
    </source>
</evidence>
<gene>
    <name evidence="6" type="ORF">Q0590_01750</name>
</gene>
<feature type="repeat" description="TPR" evidence="3">
    <location>
        <begin position="566"/>
        <end position="599"/>
    </location>
</feature>
<dbReference type="InterPro" id="IPR019734">
    <property type="entry name" value="TPR_rpt"/>
</dbReference>
<keyword evidence="4" id="KW-0732">Signal</keyword>
<feature type="chain" id="PRO_5046352104" evidence="4">
    <location>
        <begin position="24"/>
        <end position="1043"/>
    </location>
</feature>
<evidence type="ECO:0000259" key="5">
    <source>
        <dbReference type="Pfam" id="PF17128"/>
    </source>
</evidence>
<dbReference type="PANTHER" id="PTHR44858">
    <property type="entry name" value="TETRATRICOPEPTIDE REPEAT PROTEIN 6"/>
    <property type="match status" value="1"/>
</dbReference>
<evidence type="ECO:0000256" key="4">
    <source>
        <dbReference type="SAM" id="SignalP"/>
    </source>
</evidence>
<organism evidence="6 7">
    <name type="scientific">Rhodocytophaga aerolata</name>
    <dbReference type="NCBI Taxonomy" id="455078"/>
    <lineage>
        <taxon>Bacteria</taxon>
        <taxon>Pseudomonadati</taxon>
        <taxon>Bacteroidota</taxon>
        <taxon>Cytophagia</taxon>
        <taxon>Cytophagales</taxon>
        <taxon>Rhodocytophagaceae</taxon>
        <taxon>Rhodocytophaga</taxon>
    </lineage>
</organism>
<keyword evidence="1" id="KW-0677">Repeat</keyword>
<comment type="caution">
    <text evidence="6">The sequence shown here is derived from an EMBL/GenBank/DDBJ whole genome shotgun (WGS) entry which is preliminary data.</text>
</comment>